<dbReference type="RefSeq" id="WP_042001570.1">
    <property type="nucleotide sequence ID" value="NZ_CDBT01000063.1"/>
</dbReference>
<protein>
    <recommendedName>
        <fullName evidence="4">Flagellar assembly protein FliH</fullName>
    </recommendedName>
</protein>
<evidence type="ECO:0000256" key="7">
    <source>
        <dbReference type="ARBA" id="ARBA00022795"/>
    </source>
</evidence>
<comment type="caution">
    <text evidence="12">The sequence shown here is derived from an EMBL/GenBank/DDBJ whole genome shotgun (WGS) entry which is preliminary data.</text>
</comment>
<evidence type="ECO:0000313" key="13">
    <source>
        <dbReference type="Proteomes" id="UP001630969"/>
    </source>
</evidence>
<dbReference type="PANTHER" id="PTHR34982">
    <property type="entry name" value="YOP PROTEINS TRANSLOCATION PROTEIN L"/>
    <property type="match status" value="1"/>
</dbReference>
<dbReference type="InterPro" id="IPR051472">
    <property type="entry name" value="T3SS_Stator/FliH"/>
</dbReference>
<accession>A0ABW9GS48</accession>
<dbReference type="GeneID" id="97221234"/>
<evidence type="ECO:0000313" key="12">
    <source>
        <dbReference type="EMBL" id="MFM4893757.1"/>
    </source>
</evidence>
<evidence type="ECO:0000256" key="1">
    <source>
        <dbReference type="ARBA" id="ARBA00003041"/>
    </source>
</evidence>
<feature type="domain" description="Flagellar assembly protein FliH/Type III secretion system HrpE" evidence="11">
    <location>
        <begin position="112"/>
        <end position="215"/>
    </location>
</feature>
<organism evidence="12 13">
    <name type="scientific">Aeromonas bivalvium</name>
    <dbReference type="NCBI Taxonomy" id="440079"/>
    <lineage>
        <taxon>Bacteria</taxon>
        <taxon>Pseudomonadati</taxon>
        <taxon>Pseudomonadota</taxon>
        <taxon>Gammaproteobacteria</taxon>
        <taxon>Aeromonadales</taxon>
        <taxon>Aeromonadaceae</taxon>
        <taxon>Aeromonas</taxon>
    </lineage>
</organism>
<dbReference type="EMBL" id="JBGXBU010000005">
    <property type="protein sequence ID" value="MFM4893757.1"/>
    <property type="molecule type" value="Genomic_DNA"/>
</dbReference>
<keyword evidence="8" id="KW-0653">Protein transport</keyword>
<dbReference type="InterPro" id="IPR018035">
    <property type="entry name" value="Flagellar_FliH/T3SS_HrpE"/>
</dbReference>
<evidence type="ECO:0000256" key="10">
    <source>
        <dbReference type="SAM" id="MobiDB-lite"/>
    </source>
</evidence>
<keyword evidence="5" id="KW-0813">Transport</keyword>
<keyword evidence="13" id="KW-1185">Reference proteome</keyword>
<dbReference type="InterPro" id="IPR000563">
    <property type="entry name" value="Flag_FliH"/>
</dbReference>
<keyword evidence="7" id="KW-1005">Bacterial flagellum biogenesis</keyword>
<keyword evidence="9" id="KW-1006">Bacterial flagellum protein export</keyword>
<dbReference type="Pfam" id="PF02108">
    <property type="entry name" value="FliH"/>
    <property type="match status" value="1"/>
</dbReference>
<evidence type="ECO:0000256" key="3">
    <source>
        <dbReference type="ARBA" id="ARBA00006602"/>
    </source>
</evidence>
<dbReference type="PRINTS" id="PR01003">
    <property type="entry name" value="FLGFLIH"/>
</dbReference>
<evidence type="ECO:0000256" key="5">
    <source>
        <dbReference type="ARBA" id="ARBA00022448"/>
    </source>
</evidence>
<sequence length="230" mass="25302">MPNKMRKLAPGATRRYRFPQLGQSGEGAPSEQERFESGYQQGLEQGQDQGYQEGYQQGLTSGLIEGESRGLAQGQARGLAQGLAEGRASFDEAMQPFTRLQQQWESLCRARMLQQKQVLAQLVEQVARRVIQAEFTLNPQQVLSQVEQALATLPTQPEELTIYLSEGDRRRLAELGVTQCAGWPLQQDGALAIGDARLETRAAVIEVNTAERLDACLDKINSALDASLNG</sequence>
<comment type="similarity">
    <text evidence="3">Belongs to the FliH family.</text>
</comment>
<evidence type="ECO:0000259" key="11">
    <source>
        <dbReference type="Pfam" id="PF02108"/>
    </source>
</evidence>
<feature type="region of interest" description="Disordered" evidence="10">
    <location>
        <begin position="1"/>
        <end position="46"/>
    </location>
</feature>
<dbReference type="Proteomes" id="UP001630969">
    <property type="component" value="Unassembled WGS sequence"/>
</dbReference>
<evidence type="ECO:0000256" key="9">
    <source>
        <dbReference type="ARBA" id="ARBA00023225"/>
    </source>
</evidence>
<comment type="function">
    <text evidence="1">Needed for flagellar regrowth and assembly.</text>
</comment>
<comment type="subcellular location">
    <subcellularLocation>
        <location evidence="2">Cytoplasm</location>
    </subcellularLocation>
</comment>
<name>A0ABW9GS48_9GAMM</name>
<reference evidence="12 13" key="1">
    <citation type="submission" date="2024-09" db="EMBL/GenBank/DDBJ databases">
        <title>Aeromonas strains Genome sequencing and assembly.</title>
        <authorList>
            <person name="Hu X."/>
            <person name="Tang B."/>
        </authorList>
    </citation>
    <scope>NUCLEOTIDE SEQUENCE [LARGE SCALE GENOMIC DNA]</scope>
    <source>
        <strain evidence="12 13">NB23SCDHY001</strain>
    </source>
</reference>
<evidence type="ECO:0000256" key="6">
    <source>
        <dbReference type="ARBA" id="ARBA00022490"/>
    </source>
</evidence>
<evidence type="ECO:0000256" key="8">
    <source>
        <dbReference type="ARBA" id="ARBA00022927"/>
    </source>
</evidence>
<proteinExistence type="inferred from homology"/>
<evidence type="ECO:0000256" key="2">
    <source>
        <dbReference type="ARBA" id="ARBA00004496"/>
    </source>
</evidence>
<evidence type="ECO:0000256" key="4">
    <source>
        <dbReference type="ARBA" id="ARBA00016507"/>
    </source>
</evidence>
<dbReference type="PANTHER" id="PTHR34982:SF1">
    <property type="entry name" value="FLAGELLAR ASSEMBLY PROTEIN FLIH"/>
    <property type="match status" value="1"/>
</dbReference>
<keyword evidence="6" id="KW-0963">Cytoplasm</keyword>
<gene>
    <name evidence="12" type="ORF">ACEUDJ_12865</name>
</gene>